<evidence type="ECO:0000313" key="2">
    <source>
        <dbReference type="Proteomes" id="UP001295420"/>
    </source>
</evidence>
<name>A0AAU9QBL1_9VIBR</name>
<proteinExistence type="predicted"/>
<reference evidence="1" key="1">
    <citation type="submission" date="2022-01" db="EMBL/GenBank/DDBJ databases">
        <authorList>
            <person name="Lagorce A."/>
        </authorList>
    </citation>
    <scope>NUCLEOTIDE SEQUENCE</scope>
    <source>
        <strain evidence="1">Th15_F1_D04</strain>
    </source>
</reference>
<comment type="caution">
    <text evidence="1">The sequence shown here is derived from an EMBL/GenBank/DDBJ whole genome shotgun (WGS) entry which is preliminary data.</text>
</comment>
<protein>
    <recommendedName>
        <fullName evidence="3">IS3 family transposase</fullName>
    </recommendedName>
</protein>
<accession>A0AAU9QBL1</accession>
<evidence type="ECO:0000313" key="1">
    <source>
        <dbReference type="EMBL" id="CAH1537107.1"/>
    </source>
</evidence>
<sequence length="54" mass="6019">MRDMGIGAIYPNPQTTLANKTHKVYPSLLRNVEVTYPNQVWAIDITYSVPGVQG</sequence>
<dbReference type="EMBL" id="CAKMTQ010000040">
    <property type="protein sequence ID" value="CAH1537107.1"/>
    <property type="molecule type" value="Genomic_DNA"/>
</dbReference>
<evidence type="ECO:0008006" key="3">
    <source>
        <dbReference type="Google" id="ProtNLM"/>
    </source>
</evidence>
<dbReference type="Proteomes" id="UP001295420">
    <property type="component" value="Unassembled WGS sequence"/>
</dbReference>
<gene>
    <name evidence="1" type="ORF">THF1D04_450008</name>
</gene>
<organism evidence="1 2">
    <name type="scientific">Vibrio owensii</name>
    <dbReference type="NCBI Taxonomy" id="696485"/>
    <lineage>
        <taxon>Bacteria</taxon>
        <taxon>Pseudomonadati</taxon>
        <taxon>Pseudomonadota</taxon>
        <taxon>Gammaproteobacteria</taxon>
        <taxon>Vibrionales</taxon>
        <taxon>Vibrionaceae</taxon>
        <taxon>Vibrio</taxon>
    </lineage>
</organism>
<dbReference type="AlphaFoldDB" id="A0AAU9QBL1"/>